<dbReference type="Gene3D" id="3.90.550.10">
    <property type="entry name" value="Spore Coat Polysaccharide Biosynthesis Protein SpsA, Chain A"/>
    <property type="match status" value="1"/>
</dbReference>
<comment type="caution">
    <text evidence="1">The sequence shown here is derived from an EMBL/GenBank/DDBJ whole genome shotgun (WGS) entry which is preliminary data.</text>
</comment>
<sequence>MLVVSLSSIPSRFPYLPDTLNAILRQTHRPDHIIVYIPKRYRRFPDYDGHLPDIPEGVEIRRPEDDLGPATKVLFAARDFSRTEEEARTAQILFCDDDMIYQPDWIEGFMQARARRPEGVIAAHGFDLPYVGLPRVPGGKQPRVGKLPRALDMRYRLRKLKVMLEKRRFKLERAEKPPRTLIGRSGYADVFEGFSGVLVRPYFFDDAAYDIPEKMWTVDDIWLSGIVAKNGHEIWVEKDLTRYQHTMARHHDALNRSEIEGLRRGAANTLCAEYMQKTFGIWQ</sequence>
<name>A0ABU6HNW6_9RHOB</name>
<accession>A0ABU6HNW6</accession>
<dbReference type="CDD" id="cd00761">
    <property type="entry name" value="Glyco_tranf_GTA_type"/>
    <property type="match status" value="1"/>
</dbReference>
<organism evidence="1 2">
    <name type="scientific">Mesobacterium hydrothermale</name>
    <dbReference type="NCBI Taxonomy" id="3111907"/>
    <lineage>
        <taxon>Bacteria</taxon>
        <taxon>Pseudomonadati</taxon>
        <taxon>Pseudomonadota</taxon>
        <taxon>Alphaproteobacteria</taxon>
        <taxon>Rhodobacterales</taxon>
        <taxon>Roseobacteraceae</taxon>
        <taxon>Mesobacterium</taxon>
    </lineage>
</organism>
<dbReference type="EMBL" id="JAYLLH010000038">
    <property type="protein sequence ID" value="MEC3863138.1"/>
    <property type="molecule type" value="Genomic_DNA"/>
</dbReference>
<keyword evidence="1" id="KW-0808">Transferase</keyword>
<dbReference type="RefSeq" id="WP_326299206.1">
    <property type="nucleotide sequence ID" value="NZ_JAYLLH010000038.1"/>
</dbReference>
<dbReference type="Proteomes" id="UP001348149">
    <property type="component" value="Unassembled WGS sequence"/>
</dbReference>
<dbReference type="SUPFAM" id="SSF53448">
    <property type="entry name" value="Nucleotide-diphospho-sugar transferases"/>
    <property type="match status" value="1"/>
</dbReference>
<protein>
    <submittedName>
        <fullName evidence="1">Glycosyltransferase family A protein</fullName>
        <ecNumber evidence="1">2.4.-.-</ecNumber>
    </submittedName>
</protein>
<evidence type="ECO:0000313" key="1">
    <source>
        <dbReference type="EMBL" id="MEC3863138.1"/>
    </source>
</evidence>
<dbReference type="GO" id="GO:0016757">
    <property type="term" value="F:glycosyltransferase activity"/>
    <property type="evidence" value="ECO:0007669"/>
    <property type="project" value="UniProtKB-KW"/>
</dbReference>
<proteinExistence type="predicted"/>
<gene>
    <name evidence="1" type="ORF">VK792_17735</name>
</gene>
<dbReference type="InterPro" id="IPR029044">
    <property type="entry name" value="Nucleotide-diphossugar_trans"/>
</dbReference>
<reference evidence="1 2" key="1">
    <citation type="submission" date="2024-01" db="EMBL/GenBank/DDBJ databases">
        <title>Mesobacterium rodlantinim sp. nov., isolated from shallow sea hydrothermal systems off Kueishantao Island.</title>
        <authorList>
            <person name="Su Z."/>
            <person name="Tang K."/>
        </authorList>
    </citation>
    <scope>NUCLEOTIDE SEQUENCE [LARGE SCALE GENOMIC DNA]</scope>
    <source>
        <strain evidence="1 2">TK19101</strain>
    </source>
</reference>
<keyword evidence="2" id="KW-1185">Reference proteome</keyword>
<keyword evidence="1" id="KW-0328">Glycosyltransferase</keyword>
<dbReference type="EC" id="2.4.-.-" evidence="1"/>
<evidence type="ECO:0000313" key="2">
    <source>
        <dbReference type="Proteomes" id="UP001348149"/>
    </source>
</evidence>